<feature type="region of interest" description="Disordered" evidence="1">
    <location>
        <begin position="106"/>
        <end position="145"/>
    </location>
</feature>
<feature type="compositionally biased region" description="Low complexity" evidence="1">
    <location>
        <begin position="215"/>
        <end position="228"/>
    </location>
</feature>
<comment type="caution">
    <text evidence="3">The sequence shown here is derived from an EMBL/GenBank/DDBJ whole genome shotgun (WGS) entry which is preliminary data.</text>
</comment>
<feature type="compositionally biased region" description="Polar residues" evidence="1">
    <location>
        <begin position="398"/>
        <end position="409"/>
    </location>
</feature>
<evidence type="ECO:0000256" key="1">
    <source>
        <dbReference type="SAM" id="MobiDB-lite"/>
    </source>
</evidence>
<feature type="compositionally biased region" description="Low complexity" evidence="1">
    <location>
        <begin position="238"/>
        <end position="250"/>
    </location>
</feature>
<feature type="region of interest" description="Disordered" evidence="1">
    <location>
        <begin position="398"/>
        <end position="457"/>
    </location>
</feature>
<feature type="transmembrane region" description="Helical" evidence="2">
    <location>
        <begin position="6"/>
        <end position="28"/>
    </location>
</feature>
<keyword evidence="2" id="KW-0812">Transmembrane</keyword>
<feature type="compositionally biased region" description="Polar residues" evidence="1">
    <location>
        <begin position="203"/>
        <end position="214"/>
    </location>
</feature>
<sequence>MEFPIWAIVCVVAGVFALLFTGLAFFLIKRRRKSSPSTVDIAQDEKKNFQQKQKKQVTERQFEQKQHNNKAAAIHSHQQKINNIQPSIPNVTPHYQPINNQQVKVVENEEDLSEPKTRKMSRTERKQHQDNVKINLPLPPPSTSLFSDKMELSSEEAMELFDKYMNIDKSSDGEKPSFYSSVRRKTGTIRSTVRQSLRRQKSAKSTTPLTQLFGEQQPSTPSSATSAEAYQNMMNDRPSTTSLSSTPQTPDHVTFKPPSPAIPPVAHRPQQQEQHHHNTDNYQEEEVKIPQAIEAAAAAAYSDGKKNNASMHAARRVIRTASRKSKTRSMLVNEKDVMKMFAPSKVAAEYRDNNRSNAANFATVCENRTTGSVRRLVRDSIVTDKSATIFAVSATTAGNNRSAASTTNAREIAEWWSPEDTNKSPKVETTSNNNNNNGKSNSNRLPPPPRMPGKLVDEQKGNVDSIRRMLQASMTESESLTSIVTATRGRFSNEGLEGPDPEVSFSSSTVRTMIPENDQQQQQQQSFGAAGIAAEEKIEIDGTNFAMLQQNGHQTWNGRTNRISNRPSVLPPQQQSTEPLCNSSNNYMMDDDNYNSKSFFNTVNLGRRQSAKRKVTPWMNTEDTKRTPAQRERDYYLQSLYDQA</sequence>
<evidence type="ECO:0000256" key="2">
    <source>
        <dbReference type="SAM" id="Phobius"/>
    </source>
</evidence>
<reference evidence="3 4" key="1">
    <citation type="submission" date="2020-12" db="EMBL/GenBank/DDBJ databases">
        <title>Metabolic potential, ecology and presence of endohyphal bacteria is reflected in genomic diversity of Mucoromycotina.</title>
        <authorList>
            <person name="Muszewska A."/>
            <person name="Okrasinska A."/>
            <person name="Steczkiewicz K."/>
            <person name="Drgas O."/>
            <person name="Orlowska M."/>
            <person name="Perlinska-Lenart U."/>
            <person name="Aleksandrzak-Piekarczyk T."/>
            <person name="Szatraj K."/>
            <person name="Zielenkiewicz U."/>
            <person name="Pilsyk S."/>
            <person name="Malc E."/>
            <person name="Mieczkowski P."/>
            <person name="Kruszewska J.S."/>
            <person name="Biernat P."/>
            <person name="Pawlowska J."/>
        </authorList>
    </citation>
    <scope>NUCLEOTIDE SEQUENCE [LARGE SCALE GENOMIC DNA]</scope>
    <source>
        <strain evidence="3 4">CBS 142.35</strain>
    </source>
</reference>
<keyword evidence="2" id="KW-0472">Membrane</keyword>
<dbReference type="AlphaFoldDB" id="A0A8H7VEU6"/>
<dbReference type="EMBL" id="JAEPRB010000141">
    <property type="protein sequence ID" value="KAG2220431.1"/>
    <property type="molecule type" value="Genomic_DNA"/>
</dbReference>
<evidence type="ECO:0000313" key="4">
    <source>
        <dbReference type="Proteomes" id="UP000646827"/>
    </source>
</evidence>
<proteinExistence type="predicted"/>
<dbReference type="OrthoDB" id="2260962at2759"/>
<dbReference type="Proteomes" id="UP000646827">
    <property type="component" value="Unassembled WGS sequence"/>
</dbReference>
<feature type="region of interest" description="Disordered" evidence="1">
    <location>
        <begin position="610"/>
        <end position="631"/>
    </location>
</feature>
<feature type="region of interest" description="Disordered" evidence="1">
    <location>
        <begin position="167"/>
        <end position="284"/>
    </location>
</feature>
<organism evidence="3 4">
    <name type="scientific">Circinella minor</name>
    <dbReference type="NCBI Taxonomy" id="1195481"/>
    <lineage>
        <taxon>Eukaryota</taxon>
        <taxon>Fungi</taxon>
        <taxon>Fungi incertae sedis</taxon>
        <taxon>Mucoromycota</taxon>
        <taxon>Mucoromycotina</taxon>
        <taxon>Mucoromycetes</taxon>
        <taxon>Mucorales</taxon>
        <taxon>Lichtheimiaceae</taxon>
        <taxon>Circinella</taxon>
    </lineage>
</organism>
<accession>A0A8H7VEU6</accession>
<feature type="compositionally biased region" description="Low complexity" evidence="1">
    <location>
        <begin position="431"/>
        <end position="443"/>
    </location>
</feature>
<keyword evidence="2" id="KW-1133">Transmembrane helix</keyword>
<feature type="compositionally biased region" description="Basic and acidic residues" evidence="1">
    <location>
        <begin position="113"/>
        <end position="131"/>
    </location>
</feature>
<protein>
    <submittedName>
        <fullName evidence="3">Uncharacterized protein</fullName>
    </submittedName>
</protein>
<evidence type="ECO:0000313" key="3">
    <source>
        <dbReference type="EMBL" id="KAG2220431.1"/>
    </source>
</evidence>
<feature type="compositionally biased region" description="Basic and acidic residues" evidence="1">
    <location>
        <begin position="622"/>
        <end position="631"/>
    </location>
</feature>
<gene>
    <name evidence="3" type="ORF">INT45_000656</name>
</gene>
<keyword evidence="4" id="KW-1185">Reference proteome</keyword>
<name>A0A8H7VEU6_9FUNG</name>